<dbReference type="Proteomes" id="UP000276215">
    <property type="component" value="Unassembled WGS sequence"/>
</dbReference>
<evidence type="ECO:0000313" key="1">
    <source>
        <dbReference type="EMBL" id="RPA96543.1"/>
    </source>
</evidence>
<keyword evidence="2" id="KW-1185">Reference proteome</keyword>
<gene>
    <name evidence="1" type="ORF">L873DRAFT_1216532</name>
</gene>
<dbReference type="EMBL" id="ML120413">
    <property type="protein sequence ID" value="RPA96543.1"/>
    <property type="molecule type" value="Genomic_DNA"/>
</dbReference>
<dbReference type="AlphaFoldDB" id="A0A3N4JE38"/>
<organism evidence="1 2">
    <name type="scientific">Choiromyces venosus 120613-1</name>
    <dbReference type="NCBI Taxonomy" id="1336337"/>
    <lineage>
        <taxon>Eukaryota</taxon>
        <taxon>Fungi</taxon>
        <taxon>Dikarya</taxon>
        <taxon>Ascomycota</taxon>
        <taxon>Pezizomycotina</taxon>
        <taxon>Pezizomycetes</taxon>
        <taxon>Pezizales</taxon>
        <taxon>Tuberaceae</taxon>
        <taxon>Choiromyces</taxon>
    </lineage>
</organism>
<evidence type="ECO:0000313" key="2">
    <source>
        <dbReference type="Proteomes" id="UP000276215"/>
    </source>
</evidence>
<protein>
    <submittedName>
        <fullName evidence="1">Uncharacterized protein</fullName>
    </submittedName>
</protein>
<accession>A0A3N4JE38</accession>
<name>A0A3N4JE38_9PEZI</name>
<reference evidence="1 2" key="1">
    <citation type="journal article" date="2018" name="Nat. Ecol. Evol.">
        <title>Pezizomycetes genomes reveal the molecular basis of ectomycorrhizal truffle lifestyle.</title>
        <authorList>
            <person name="Murat C."/>
            <person name="Payen T."/>
            <person name="Noel B."/>
            <person name="Kuo A."/>
            <person name="Morin E."/>
            <person name="Chen J."/>
            <person name="Kohler A."/>
            <person name="Krizsan K."/>
            <person name="Balestrini R."/>
            <person name="Da Silva C."/>
            <person name="Montanini B."/>
            <person name="Hainaut M."/>
            <person name="Levati E."/>
            <person name="Barry K.W."/>
            <person name="Belfiori B."/>
            <person name="Cichocki N."/>
            <person name="Clum A."/>
            <person name="Dockter R.B."/>
            <person name="Fauchery L."/>
            <person name="Guy J."/>
            <person name="Iotti M."/>
            <person name="Le Tacon F."/>
            <person name="Lindquist E.A."/>
            <person name="Lipzen A."/>
            <person name="Malagnac F."/>
            <person name="Mello A."/>
            <person name="Molinier V."/>
            <person name="Miyauchi S."/>
            <person name="Poulain J."/>
            <person name="Riccioni C."/>
            <person name="Rubini A."/>
            <person name="Sitrit Y."/>
            <person name="Splivallo R."/>
            <person name="Traeger S."/>
            <person name="Wang M."/>
            <person name="Zifcakova L."/>
            <person name="Wipf D."/>
            <person name="Zambonelli A."/>
            <person name="Paolocci F."/>
            <person name="Nowrousian M."/>
            <person name="Ottonello S."/>
            <person name="Baldrian P."/>
            <person name="Spatafora J.W."/>
            <person name="Henrissat B."/>
            <person name="Nagy L.G."/>
            <person name="Aury J.M."/>
            <person name="Wincker P."/>
            <person name="Grigoriev I.V."/>
            <person name="Bonfante P."/>
            <person name="Martin F.M."/>
        </authorList>
    </citation>
    <scope>NUCLEOTIDE SEQUENCE [LARGE SCALE GENOMIC DNA]</scope>
    <source>
        <strain evidence="1 2">120613-1</strain>
    </source>
</reference>
<proteinExistence type="predicted"/>
<sequence>MPYPPINRYQATYSSTKLSAKFANTPPSQLISTPKPSLPNAFYTTIQWSKGQMDYSYMSKKFLFY</sequence>